<dbReference type="SMART" id="SM00173">
    <property type="entry name" value="RAS"/>
    <property type="match status" value="1"/>
</dbReference>
<dbReference type="EMBL" id="JAXCGZ010003885">
    <property type="protein sequence ID" value="KAK7082808.1"/>
    <property type="molecule type" value="Genomic_DNA"/>
</dbReference>
<dbReference type="AlphaFoldDB" id="A0AAN9AC27"/>
<dbReference type="InterPro" id="IPR051641">
    <property type="entry name" value="RGK_GTP-binding_reg"/>
</dbReference>
<dbReference type="InterPro" id="IPR001806">
    <property type="entry name" value="Small_GTPase"/>
</dbReference>
<dbReference type="GO" id="GO:0005886">
    <property type="term" value="C:plasma membrane"/>
    <property type="evidence" value="ECO:0007669"/>
    <property type="project" value="TreeGrafter"/>
</dbReference>
<dbReference type="GO" id="GO:0003924">
    <property type="term" value="F:GTPase activity"/>
    <property type="evidence" value="ECO:0007669"/>
    <property type="project" value="InterPro"/>
</dbReference>
<keyword evidence="4" id="KW-1185">Reference proteome</keyword>
<comment type="caution">
    <text evidence="3">The sequence shown here is derived from an EMBL/GenBank/DDBJ whole genome shotgun (WGS) entry which is preliminary data.</text>
</comment>
<dbReference type="Pfam" id="PF00071">
    <property type="entry name" value="Ras"/>
    <property type="match status" value="1"/>
</dbReference>
<dbReference type="Gene3D" id="3.40.50.300">
    <property type="entry name" value="P-loop containing nucleotide triphosphate hydrolases"/>
    <property type="match status" value="1"/>
</dbReference>
<dbReference type="InterPro" id="IPR027417">
    <property type="entry name" value="P-loop_NTPase"/>
</dbReference>
<dbReference type="PANTHER" id="PTHR45775:SF1">
    <property type="entry name" value="RAD, GEM_KIR FAMILY MEMBER 3, ISOFORM E"/>
    <property type="match status" value="1"/>
</dbReference>
<dbReference type="PROSITE" id="PS51421">
    <property type="entry name" value="RAS"/>
    <property type="match status" value="1"/>
</dbReference>
<evidence type="ECO:0000256" key="2">
    <source>
        <dbReference type="ARBA" id="ARBA00022553"/>
    </source>
</evidence>
<dbReference type="PROSITE" id="PS51419">
    <property type="entry name" value="RAB"/>
    <property type="match status" value="1"/>
</dbReference>
<accession>A0AAN9AC27</accession>
<dbReference type="SUPFAM" id="SSF52540">
    <property type="entry name" value="P-loop containing nucleoside triphosphate hydrolases"/>
    <property type="match status" value="1"/>
</dbReference>
<evidence type="ECO:0000313" key="3">
    <source>
        <dbReference type="EMBL" id="KAK7082808.1"/>
    </source>
</evidence>
<dbReference type="GO" id="GO:0005246">
    <property type="term" value="F:calcium channel regulator activity"/>
    <property type="evidence" value="ECO:0007669"/>
    <property type="project" value="TreeGrafter"/>
</dbReference>
<name>A0AAN9AC27_HALRR</name>
<comment type="similarity">
    <text evidence="1">Belongs to the small GTPase superfamily. RGK family.</text>
</comment>
<dbReference type="GO" id="GO:0005525">
    <property type="term" value="F:GTP binding"/>
    <property type="evidence" value="ECO:0007669"/>
    <property type="project" value="InterPro"/>
</dbReference>
<sequence>MLNCQESEVVFVNIATPQDLQNEMARSPPADGWMIVYSITDKASFQRAGEEMSRLNSGGLLRGRALILVANKCELVRSRAVNVDDGRDLACSYGSKFMEISVGMNHRCDELLVGTLNQLRIKAEMEKSFEDEAPKERSWTRNRSLMRASMKAKRVINRIMGKTEAKYKNCEDFQS</sequence>
<evidence type="ECO:0008006" key="5">
    <source>
        <dbReference type="Google" id="ProtNLM"/>
    </source>
</evidence>
<keyword evidence="2" id="KW-0597">Phosphoprotein</keyword>
<gene>
    <name evidence="3" type="ORF">SK128_019832</name>
</gene>
<organism evidence="3 4">
    <name type="scientific">Halocaridina rubra</name>
    <name type="common">Hawaiian red shrimp</name>
    <dbReference type="NCBI Taxonomy" id="373956"/>
    <lineage>
        <taxon>Eukaryota</taxon>
        <taxon>Metazoa</taxon>
        <taxon>Ecdysozoa</taxon>
        <taxon>Arthropoda</taxon>
        <taxon>Crustacea</taxon>
        <taxon>Multicrustacea</taxon>
        <taxon>Malacostraca</taxon>
        <taxon>Eumalacostraca</taxon>
        <taxon>Eucarida</taxon>
        <taxon>Decapoda</taxon>
        <taxon>Pleocyemata</taxon>
        <taxon>Caridea</taxon>
        <taxon>Atyoidea</taxon>
        <taxon>Atyidae</taxon>
        <taxon>Halocaridina</taxon>
    </lineage>
</organism>
<dbReference type="Proteomes" id="UP001381693">
    <property type="component" value="Unassembled WGS sequence"/>
</dbReference>
<proteinExistence type="inferred from homology"/>
<reference evidence="3 4" key="1">
    <citation type="submission" date="2023-11" db="EMBL/GenBank/DDBJ databases">
        <title>Halocaridina rubra genome assembly.</title>
        <authorList>
            <person name="Smith C."/>
        </authorList>
    </citation>
    <scope>NUCLEOTIDE SEQUENCE [LARGE SCALE GENOMIC DNA]</scope>
    <source>
        <strain evidence="3">EP-1</strain>
        <tissue evidence="3">Whole</tissue>
    </source>
</reference>
<evidence type="ECO:0000256" key="1">
    <source>
        <dbReference type="ARBA" id="ARBA00008846"/>
    </source>
</evidence>
<dbReference type="PANTHER" id="PTHR45775">
    <property type="entry name" value="RAD, GEM/KIR FAMILY MEMBER 2, ISOFORM C"/>
    <property type="match status" value="1"/>
</dbReference>
<protein>
    <recommendedName>
        <fullName evidence="5">GTP-binding protein RAD</fullName>
    </recommendedName>
</protein>
<evidence type="ECO:0000313" key="4">
    <source>
        <dbReference type="Proteomes" id="UP001381693"/>
    </source>
</evidence>